<dbReference type="STRING" id="36818.BGK67_31815"/>
<comment type="caution">
    <text evidence="2">The sequence shown here is derived from an EMBL/GenBank/DDBJ whole genome shotgun (WGS) entry which is preliminary data.</text>
</comment>
<evidence type="ECO:0000313" key="3">
    <source>
        <dbReference type="Proteomes" id="UP000095705"/>
    </source>
</evidence>
<protein>
    <submittedName>
        <fullName evidence="2">Uncharacterized protein</fullName>
    </submittedName>
</protein>
<dbReference type="AlphaFoldDB" id="A0A1E5Q053"/>
<dbReference type="Proteomes" id="UP000095705">
    <property type="component" value="Unassembled WGS sequence"/>
</dbReference>
<dbReference type="InterPro" id="IPR002808">
    <property type="entry name" value="AdoCbi_amidolase"/>
</dbReference>
<sequence>MGRLTGRRHGRARGSRHDQHAVEAKVQAVLDAGYDCSGTPTDAVCVAARTAHPGEELHAFAGPRSQWGARLARAVHRAVRGAIPTP</sequence>
<organism evidence="2 3">
    <name type="scientific">Streptomyces subrutilus</name>
    <dbReference type="NCBI Taxonomy" id="36818"/>
    <lineage>
        <taxon>Bacteria</taxon>
        <taxon>Bacillati</taxon>
        <taxon>Actinomycetota</taxon>
        <taxon>Actinomycetes</taxon>
        <taxon>Kitasatosporales</taxon>
        <taxon>Streptomycetaceae</taxon>
        <taxon>Streptomyces</taxon>
    </lineage>
</organism>
<evidence type="ECO:0000313" key="2">
    <source>
        <dbReference type="EMBL" id="OEJ35278.1"/>
    </source>
</evidence>
<name>A0A1E5Q053_9ACTN</name>
<proteinExistence type="predicted"/>
<dbReference type="EMBL" id="MEHK01000001">
    <property type="protein sequence ID" value="OEJ35278.1"/>
    <property type="molecule type" value="Genomic_DNA"/>
</dbReference>
<feature type="compositionally biased region" description="Basic residues" evidence="1">
    <location>
        <begin position="1"/>
        <end position="14"/>
    </location>
</feature>
<dbReference type="PANTHER" id="PTHR35336">
    <property type="entry name" value="ADENOSYLCOBINAMIDE AMIDOHYDROLASE"/>
    <property type="match status" value="1"/>
</dbReference>
<accession>A0A1E5Q053</accession>
<evidence type="ECO:0000256" key="1">
    <source>
        <dbReference type="SAM" id="MobiDB-lite"/>
    </source>
</evidence>
<gene>
    <name evidence="2" type="ORF">BGK67_31815</name>
</gene>
<dbReference type="InterPro" id="IPR052209">
    <property type="entry name" value="CbiZ"/>
</dbReference>
<keyword evidence="3" id="KW-1185">Reference proteome</keyword>
<dbReference type="PANTHER" id="PTHR35336:SF5">
    <property type="entry name" value="ADENOSYLCOBINAMIDE AMIDOHYDROLASE"/>
    <property type="match status" value="1"/>
</dbReference>
<dbReference type="Pfam" id="PF01955">
    <property type="entry name" value="CbiZ"/>
    <property type="match status" value="1"/>
</dbReference>
<feature type="region of interest" description="Disordered" evidence="1">
    <location>
        <begin position="1"/>
        <end position="21"/>
    </location>
</feature>
<reference evidence="2 3" key="1">
    <citation type="submission" date="2016-08" db="EMBL/GenBank/DDBJ databases">
        <title>The complete genome of Streptomyces subrutilus 10-1-1.</title>
        <authorList>
            <person name="Chen X."/>
        </authorList>
    </citation>
    <scope>NUCLEOTIDE SEQUENCE [LARGE SCALE GENOMIC DNA]</scope>
    <source>
        <strain evidence="2 3">10-1-1</strain>
    </source>
</reference>